<evidence type="ECO:0000313" key="2">
    <source>
        <dbReference type="EMBL" id="CAG9319836.1"/>
    </source>
</evidence>
<feature type="coiled-coil region" evidence="1">
    <location>
        <begin position="85"/>
        <end position="208"/>
    </location>
</feature>
<keyword evidence="1" id="KW-0175">Coiled coil</keyword>
<dbReference type="Proteomes" id="UP001162131">
    <property type="component" value="Unassembled WGS sequence"/>
</dbReference>
<name>A0AAU9J0P6_9CILI</name>
<organism evidence="2 3">
    <name type="scientific">Blepharisma stoltei</name>
    <dbReference type="NCBI Taxonomy" id="1481888"/>
    <lineage>
        <taxon>Eukaryota</taxon>
        <taxon>Sar</taxon>
        <taxon>Alveolata</taxon>
        <taxon>Ciliophora</taxon>
        <taxon>Postciliodesmatophora</taxon>
        <taxon>Heterotrichea</taxon>
        <taxon>Heterotrichida</taxon>
        <taxon>Blepharismidae</taxon>
        <taxon>Blepharisma</taxon>
    </lineage>
</organism>
<gene>
    <name evidence="2" type="ORF">BSTOLATCC_MIC25081</name>
</gene>
<keyword evidence="3" id="KW-1185">Reference proteome</keyword>
<accession>A0AAU9J0P6</accession>
<sequence length="320" mass="37221">MKSESVSSFSALSVDAPNTTEIRVEIEDLEQTIRLNKLILEELLSSLSSSKPSKELSYDTEIPQLVSAKIHQAVKTENEILLKASQRIESEIKQGEIAILQAEDQANKCRIRKKESVSRLNDEKAKLRKDIELKEQAVQKLEKYIRQLEVDIEDAHKIMHDDPNQMIKQAKMLITAVEESLKEAKAERDEEIDRCKELEEELYRLQSTIKASPPKATKTVDNIIREDNWLKLNYENYWFENREEVYNKEANSSNESENQITDKISVENLDGEDSDEAELIQLEIAYRMKCEEMLSLDRILAHLREQEHTLKNYIDMRHST</sequence>
<comment type="caution">
    <text evidence="2">The sequence shown here is derived from an EMBL/GenBank/DDBJ whole genome shotgun (WGS) entry which is preliminary data.</text>
</comment>
<evidence type="ECO:0000256" key="1">
    <source>
        <dbReference type="SAM" id="Coils"/>
    </source>
</evidence>
<reference evidence="2" key="1">
    <citation type="submission" date="2021-09" db="EMBL/GenBank/DDBJ databases">
        <authorList>
            <consortium name="AG Swart"/>
            <person name="Singh M."/>
            <person name="Singh A."/>
            <person name="Seah K."/>
            <person name="Emmerich C."/>
        </authorList>
    </citation>
    <scope>NUCLEOTIDE SEQUENCE</scope>
    <source>
        <strain evidence="2">ATCC30299</strain>
    </source>
</reference>
<evidence type="ECO:0000313" key="3">
    <source>
        <dbReference type="Proteomes" id="UP001162131"/>
    </source>
</evidence>
<dbReference type="EMBL" id="CAJZBQ010000024">
    <property type="protein sequence ID" value="CAG9319836.1"/>
    <property type="molecule type" value="Genomic_DNA"/>
</dbReference>
<dbReference type="Gene3D" id="6.10.140.910">
    <property type="match status" value="1"/>
</dbReference>
<dbReference type="AlphaFoldDB" id="A0AAU9J0P6"/>
<protein>
    <submittedName>
        <fullName evidence="2">Uncharacterized protein</fullName>
    </submittedName>
</protein>
<proteinExistence type="predicted"/>
<dbReference type="SUPFAM" id="SSF144284">
    <property type="entry name" value="Sec2 N-terminal region"/>
    <property type="match status" value="1"/>
</dbReference>